<dbReference type="Proteomes" id="UP001374535">
    <property type="component" value="Chromosome 6"/>
</dbReference>
<evidence type="ECO:0000259" key="3">
    <source>
        <dbReference type="Pfam" id="PF00651"/>
    </source>
</evidence>
<dbReference type="SUPFAM" id="SSF54695">
    <property type="entry name" value="POZ domain"/>
    <property type="match status" value="1"/>
</dbReference>
<dbReference type="GO" id="GO:0019005">
    <property type="term" value="C:SCF ubiquitin ligase complex"/>
    <property type="evidence" value="ECO:0007669"/>
    <property type="project" value="TreeGrafter"/>
</dbReference>
<reference evidence="4 5" key="1">
    <citation type="journal article" date="2023" name="Life. Sci Alliance">
        <title>Evolutionary insights into 3D genome organization and epigenetic landscape of Vigna mungo.</title>
        <authorList>
            <person name="Junaid A."/>
            <person name="Singh B."/>
            <person name="Bhatia S."/>
        </authorList>
    </citation>
    <scope>NUCLEOTIDE SEQUENCE [LARGE SCALE GENOMIC DNA]</scope>
    <source>
        <strain evidence="4">Urdbean</strain>
    </source>
</reference>
<evidence type="ECO:0000256" key="1">
    <source>
        <dbReference type="ARBA" id="ARBA00004184"/>
    </source>
</evidence>
<feature type="domain" description="BTB" evidence="3">
    <location>
        <begin position="80"/>
        <end position="164"/>
    </location>
</feature>
<dbReference type="InterPro" id="IPR011333">
    <property type="entry name" value="SKP1/BTB/POZ_sf"/>
</dbReference>
<accession>A0AAQ3NFQ9</accession>
<dbReference type="GO" id="GO:0031146">
    <property type="term" value="P:SCF-dependent proteasomal ubiquitin-dependent protein catabolic process"/>
    <property type="evidence" value="ECO:0007669"/>
    <property type="project" value="TreeGrafter"/>
</dbReference>
<name>A0AAQ3NFQ9_VIGMU</name>
<comment type="subcellular location">
    <subcellularLocation>
        <location evidence="1">Endomembrane system</location>
        <topology evidence="1">Peripheral membrane protein</topology>
    </subcellularLocation>
</comment>
<gene>
    <name evidence="4" type="ORF">V8G54_022231</name>
</gene>
<organism evidence="4 5">
    <name type="scientific">Vigna mungo</name>
    <name type="common">Black gram</name>
    <name type="synonym">Phaseolus mungo</name>
    <dbReference type="NCBI Taxonomy" id="3915"/>
    <lineage>
        <taxon>Eukaryota</taxon>
        <taxon>Viridiplantae</taxon>
        <taxon>Streptophyta</taxon>
        <taxon>Embryophyta</taxon>
        <taxon>Tracheophyta</taxon>
        <taxon>Spermatophyta</taxon>
        <taxon>Magnoliopsida</taxon>
        <taxon>eudicotyledons</taxon>
        <taxon>Gunneridae</taxon>
        <taxon>Pentapetalae</taxon>
        <taxon>rosids</taxon>
        <taxon>fabids</taxon>
        <taxon>Fabales</taxon>
        <taxon>Fabaceae</taxon>
        <taxon>Papilionoideae</taxon>
        <taxon>50 kb inversion clade</taxon>
        <taxon>NPAAA clade</taxon>
        <taxon>indigoferoid/millettioid clade</taxon>
        <taxon>Phaseoleae</taxon>
        <taxon>Vigna</taxon>
    </lineage>
</organism>
<comment type="pathway">
    <text evidence="2">Protein modification; protein ubiquitination.</text>
</comment>
<evidence type="ECO:0000313" key="5">
    <source>
        <dbReference type="Proteomes" id="UP001374535"/>
    </source>
</evidence>
<evidence type="ECO:0000256" key="2">
    <source>
        <dbReference type="ARBA" id="ARBA00004906"/>
    </source>
</evidence>
<protein>
    <recommendedName>
        <fullName evidence="3">BTB domain-containing protein</fullName>
    </recommendedName>
</protein>
<dbReference type="AlphaFoldDB" id="A0AAQ3NFQ9"/>
<dbReference type="InterPro" id="IPR006553">
    <property type="entry name" value="Leu-rich_rpt_Cys-con_subtyp"/>
</dbReference>
<sequence>FSFKLSENVTCIFLFSSLHFTCRLFLLTMEVSDDEDEHVFLVCTNTDSIQTAETLNDEILLSTADILSWDLPTILTFPTIKVQAHSNMLIEQSMYFSGLLSGNFSESCLGSISINWNVNDFLQILKHMCDCVLDITLDNFFPLYEGALYFGVESLLLKCEMWLSEVLSPEGFQSTQIKMEDLIQIWKFGSDRASDYILHLCMGYLARNFVCVFAYLFVELLILLKCLFNSSYIFTLMWAKCSKFFVKLPYDLLLSSVKHPHLTVDSELHLSDALLLWLESNLENLERPSKTEDNCIEILKQIRVGLLPLWFALGKRNSFYFRQLAEETLDSIFRLLNIVPMGSLDTFKYSDLYQLRIRLTEYSKKVNLSGCPQITSTILQLSLISQSHLTDPMQKKIVEKLFISCEHPVRVRWVFPQNLSEETITFEAVQEVDISKCQNLHVELAVDCFRKSFPSLRTLKAGYLLNIGTTSFLQLLEKCPLVCEIDLTVDITPLIPASVTVLSSSPAEMQPVPEKTSSVKYEAVQIMSFNEFGPPLSNVTKLTLEGRTDVSDLGLHYISKLCVSLCHLNIKGCISVTDIGISDLISTSKKLNSIVVCDTSFGINSVQALCSAISDSGDTSSLHSRDKRLNSVVSNFETLHIGGCQGVSKSSLMELMSQTQVLKSLCLRGTDLIDQALYNFVGSSLEMLDISNTKISIAALTYVIQGNSSLKCLKARDCRNLFPVDNCTEIRESDFPSLHEKLHAELGKRNRLEEIEFGWGFSSFSFSSLEPALMSLKAINIGLGGMLGEDALKRLPAICPLLETIILHFQVISDIIVMNFAASLKNLQVLALCYCFGDISMSSFKFPMQSLRKLRLERVTPWMTNDDLVVLTQNCRNLAELSLLGCSLLDSDSLPIISCGWSGLVSIHLEECGEVTANGASALLDCKALEDILLRHNGRGLCRNFIGYAASELPMLRKLSLDICDAREGDFDIPNMCKSSGCNSSSHFSSIHTSIEIQFILSGIFQFFYVLQYAGRYSLSTLNIARCKSQRCAFNVPASTSGARSRSVHMETLVLVWNSRDLIRTVVKERL</sequence>
<dbReference type="InterPro" id="IPR032675">
    <property type="entry name" value="LRR_dom_sf"/>
</dbReference>
<dbReference type="GO" id="GO:0012505">
    <property type="term" value="C:endomembrane system"/>
    <property type="evidence" value="ECO:0007669"/>
    <property type="project" value="UniProtKB-SubCell"/>
</dbReference>
<evidence type="ECO:0000313" key="4">
    <source>
        <dbReference type="EMBL" id="WVZ08885.1"/>
    </source>
</evidence>
<dbReference type="SMART" id="SM00367">
    <property type="entry name" value="LRR_CC"/>
    <property type="match status" value="4"/>
</dbReference>
<dbReference type="Gene3D" id="1.25.40.420">
    <property type="match status" value="1"/>
</dbReference>
<feature type="non-terminal residue" evidence="4">
    <location>
        <position position="1"/>
    </location>
</feature>
<dbReference type="PANTHER" id="PTHR13318:SF71">
    <property type="entry name" value="BTB_POZ DOMAIN-CONTAINING PROTEIN FBL11"/>
    <property type="match status" value="1"/>
</dbReference>
<proteinExistence type="predicted"/>
<dbReference type="EMBL" id="CP144695">
    <property type="protein sequence ID" value="WVZ08885.1"/>
    <property type="molecule type" value="Genomic_DNA"/>
</dbReference>
<dbReference type="Pfam" id="PF00651">
    <property type="entry name" value="BTB"/>
    <property type="match status" value="1"/>
</dbReference>
<dbReference type="CDD" id="cd18186">
    <property type="entry name" value="BTB_POZ_ZBTB_KLHL-like"/>
    <property type="match status" value="1"/>
</dbReference>
<keyword evidence="5" id="KW-1185">Reference proteome</keyword>
<dbReference type="InterPro" id="IPR000210">
    <property type="entry name" value="BTB/POZ_dom"/>
</dbReference>
<dbReference type="Gene3D" id="3.30.710.10">
    <property type="entry name" value="Potassium Channel Kv1.1, Chain A"/>
    <property type="match status" value="1"/>
</dbReference>
<dbReference type="Gene3D" id="3.80.10.10">
    <property type="entry name" value="Ribonuclease Inhibitor"/>
    <property type="match status" value="2"/>
</dbReference>
<dbReference type="SUPFAM" id="SSF52047">
    <property type="entry name" value="RNI-like"/>
    <property type="match status" value="2"/>
</dbReference>
<dbReference type="PANTHER" id="PTHR13318">
    <property type="entry name" value="PARTNER OF PAIRED, ISOFORM B-RELATED"/>
    <property type="match status" value="1"/>
</dbReference>